<protein>
    <submittedName>
        <fullName evidence="1">Uncharacterized protein</fullName>
    </submittedName>
</protein>
<dbReference type="RefSeq" id="WP_159421434.1">
    <property type="nucleotide sequence ID" value="NZ_JBHUNF010000004.1"/>
</dbReference>
<keyword evidence="2" id="KW-1185">Reference proteome</keyword>
<dbReference type="EMBL" id="JBHUNF010000004">
    <property type="protein sequence ID" value="MFD2675281.1"/>
    <property type="molecule type" value="Genomic_DNA"/>
</dbReference>
<gene>
    <name evidence="1" type="ORF">ACFSUQ_08255</name>
</gene>
<reference evidence="2" key="1">
    <citation type="journal article" date="2019" name="Int. J. Syst. Evol. Microbiol.">
        <title>The Global Catalogue of Microorganisms (GCM) 10K type strain sequencing project: providing services to taxonomists for standard genome sequencing and annotation.</title>
        <authorList>
            <consortium name="The Broad Institute Genomics Platform"/>
            <consortium name="The Broad Institute Genome Sequencing Center for Infectious Disease"/>
            <person name="Wu L."/>
            <person name="Ma J."/>
        </authorList>
    </citation>
    <scope>NUCLEOTIDE SEQUENCE [LARGE SCALE GENOMIC DNA]</scope>
    <source>
        <strain evidence="2">TISTR 1511</strain>
    </source>
</reference>
<evidence type="ECO:0000313" key="2">
    <source>
        <dbReference type="Proteomes" id="UP001597453"/>
    </source>
</evidence>
<organism evidence="1 2">
    <name type="scientific">Gulosibacter bifidus</name>
    <dbReference type="NCBI Taxonomy" id="272239"/>
    <lineage>
        <taxon>Bacteria</taxon>
        <taxon>Bacillati</taxon>
        <taxon>Actinomycetota</taxon>
        <taxon>Actinomycetes</taxon>
        <taxon>Micrococcales</taxon>
        <taxon>Microbacteriaceae</taxon>
        <taxon>Gulosibacter</taxon>
    </lineage>
</organism>
<comment type="caution">
    <text evidence="1">The sequence shown here is derived from an EMBL/GenBank/DDBJ whole genome shotgun (WGS) entry which is preliminary data.</text>
</comment>
<dbReference type="Proteomes" id="UP001597453">
    <property type="component" value="Unassembled WGS sequence"/>
</dbReference>
<proteinExistence type="predicted"/>
<evidence type="ECO:0000313" key="1">
    <source>
        <dbReference type="EMBL" id="MFD2675281.1"/>
    </source>
</evidence>
<sequence length="54" mass="5466">MSAPYKQIAGMRAQLVAATSPSVAPIGAATWALDAGAVRGAVGREYLPPAGQNR</sequence>
<accession>A0ABW5RKR8</accession>
<name>A0ABW5RKR8_9MICO</name>